<reference evidence="1 2" key="1">
    <citation type="submission" date="2017-12" db="EMBL/GenBank/DDBJ databases">
        <title>Gene loss provides genomic basis for host adaptation in cereal stripe rust fungi.</title>
        <authorList>
            <person name="Xia C."/>
        </authorList>
    </citation>
    <scope>NUCLEOTIDE SEQUENCE [LARGE SCALE GENOMIC DNA]</scope>
    <source>
        <strain evidence="1 2">93TX-2</strain>
    </source>
</reference>
<evidence type="ECO:0000313" key="2">
    <source>
        <dbReference type="Proteomes" id="UP000238274"/>
    </source>
</evidence>
<dbReference type="VEuPathDB" id="FungiDB:PSTT_10230"/>
<evidence type="ECO:0000313" key="1">
    <source>
        <dbReference type="EMBL" id="POW22158.1"/>
    </source>
</evidence>
<comment type="caution">
    <text evidence="1">The sequence shown here is derived from an EMBL/GenBank/DDBJ whole genome shotgun (WGS) entry which is preliminary data.</text>
</comment>
<dbReference type="OrthoDB" id="2507131at2759"/>
<organism evidence="1 2">
    <name type="scientific">Puccinia striiformis</name>
    <dbReference type="NCBI Taxonomy" id="27350"/>
    <lineage>
        <taxon>Eukaryota</taxon>
        <taxon>Fungi</taxon>
        <taxon>Dikarya</taxon>
        <taxon>Basidiomycota</taxon>
        <taxon>Pucciniomycotina</taxon>
        <taxon>Pucciniomycetes</taxon>
        <taxon>Pucciniales</taxon>
        <taxon>Pucciniaceae</taxon>
        <taxon>Puccinia</taxon>
    </lineage>
</organism>
<dbReference type="AlphaFoldDB" id="A0A2S4WK80"/>
<reference evidence="2" key="2">
    <citation type="journal article" date="2018" name="BMC Genomics">
        <title>Genomic insights into host adaptation between the wheat stripe rust pathogen (Puccinia striiformis f. sp. tritici) and the barley stripe rust pathogen (Puccinia striiformis f. sp. hordei).</title>
        <authorList>
            <person name="Xia C."/>
            <person name="Wang M."/>
            <person name="Yin C."/>
            <person name="Cornejo O.E."/>
            <person name="Hulbert S.H."/>
            <person name="Chen X."/>
        </authorList>
    </citation>
    <scope>NUCLEOTIDE SEQUENCE [LARGE SCALE GENOMIC DNA]</scope>
    <source>
        <strain evidence="2">93TX-2</strain>
    </source>
</reference>
<dbReference type="Proteomes" id="UP000238274">
    <property type="component" value="Unassembled WGS sequence"/>
</dbReference>
<dbReference type="EMBL" id="PKSM01000013">
    <property type="protein sequence ID" value="POW22158.1"/>
    <property type="molecule type" value="Genomic_DNA"/>
</dbReference>
<gene>
    <name evidence="1" type="ORF">PSHT_01594</name>
</gene>
<keyword evidence="2" id="KW-1185">Reference proteome</keyword>
<name>A0A2S4WK80_9BASI</name>
<protein>
    <submittedName>
        <fullName evidence="1">Uncharacterized protein</fullName>
    </submittedName>
</protein>
<reference evidence="2" key="3">
    <citation type="journal article" date="2018" name="Mol. Plant Microbe Interact.">
        <title>Genome sequence resources for the wheat stripe rust pathogen (Puccinia striiformis f. sp. tritici) and the barley stripe rust pathogen (Puccinia striiformis f. sp. hordei).</title>
        <authorList>
            <person name="Xia C."/>
            <person name="Wang M."/>
            <person name="Yin C."/>
            <person name="Cornejo O.E."/>
            <person name="Hulbert S.H."/>
            <person name="Chen X."/>
        </authorList>
    </citation>
    <scope>NUCLEOTIDE SEQUENCE [LARGE SCALE GENOMIC DNA]</scope>
    <source>
        <strain evidence="2">93TX-2</strain>
    </source>
</reference>
<accession>A0A2S4WK80</accession>
<proteinExistence type="predicted"/>
<sequence length="233" mass="25267">MSAYKAYTHLVARFERPSWSLLVSRWNSVSSPSDGSDTLAESFAAAHRNWTDLQARLGGLSVDKLAALTFYSSAICYQTQIANALDSRLAITPNFDITADELLNIASRLAQSLPETGANVSAIGRGGGRGTFFRRGGTRVQINHQVLRDNPETRPLQMPRQTPGVARTLLPLTLAPCAGSGGIGLQTVLGPANVYRHLKILVSRILTPNSKSQLSCQVNSSRREISPPSRLIR</sequence>
<dbReference type="VEuPathDB" id="FungiDB:PSHT_01594"/>